<dbReference type="SUPFAM" id="SSF56219">
    <property type="entry name" value="DNase I-like"/>
    <property type="match status" value="1"/>
</dbReference>
<keyword evidence="2" id="KW-1185">Reference proteome</keyword>
<gene>
    <name evidence="1" type="ORF">RGQ29_007368</name>
</gene>
<dbReference type="InterPro" id="IPR036691">
    <property type="entry name" value="Endo/exonu/phosph_ase_sf"/>
</dbReference>
<feature type="non-terminal residue" evidence="1">
    <location>
        <position position="1"/>
    </location>
</feature>
<protein>
    <recommendedName>
        <fullName evidence="3">Reverse transcriptase</fullName>
    </recommendedName>
</protein>
<dbReference type="AlphaFoldDB" id="A0AAN7I773"/>
<reference evidence="1 2" key="1">
    <citation type="journal article" date="2023" name="G3 (Bethesda)">
        <title>A haplotype-resolved chromosome-scale genome for Quercus rubra L. provides insights into the genetics of adaptive traits for red oak species.</title>
        <authorList>
            <person name="Kapoor B."/>
            <person name="Jenkins J."/>
            <person name="Schmutz J."/>
            <person name="Zhebentyayeva T."/>
            <person name="Kuelheim C."/>
            <person name="Coggeshall M."/>
            <person name="Heim C."/>
            <person name="Lasky J.R."/>
            <person name="Leites L."/>
            <person name="Islam-Faridi N."/>
            <person name="Romero-Severson J."/>
            <person name="DeLeo V.L."/>
            <person name="Lucas S.M."/>
            <person name="Lazic D."/>
            <person name="Gailing O."/>
            <person name="Carlson J."/>
            <person name="Staton M."/>
        </authorList>
    </citation>
    <scope>NUCLEOTIDE SEQUENCE [LARGE SCALE GENOMIC DNA]</scope>
    <source>
        <strain evidence="1">Pseudo-F2</strain>
    </source>
</reference>
<dbReference type="PANTHER" id="PTHR33710:SF67">
    <property type="entry name" value="RETROTRANSPOSON PROTEIN, UNCLASSIFIED"/>
    <property type="match status" value="1"/>
</dbReference>
<evidence type="ECO:0008006" key="3">
    <source>
        <dbReference type="Google" id="ProtNLM"/>
    </source>
</evidence>
<evidence type="ECO:0000313" key="2">
    <source>
        <dbReference type="Proteomes" id="UP001324115"/>
    </source>
</evidence>
<dbReference type="Proteomes" id="UP001324115">
    <property type="component" value="Unassembled WGS sequence"/>
</dbReference>
<sequence length="129" mass="15295">ISDFNEVLCGEDKFGGNQININRVLEFKSVLDSCNFVDLGFTGPKYTWTNKRQLADLILERIDRCFANLLWRVLYPKAVVTHLPRIYFNHHPVLIELFKPNLDRANKPFRFQSMWLLHPDFSRVVREAW</sequence>
<evidence type="ECO:0000313" key="1">
    <source>
        <dbReference type="EMBL" id="KAK4557578.1"/>
    </source>
</evidence>
<name>A0AAN7I773_QUERU</name>
<comment type="caution">
    <text evidence="1">The sequence shown here is derived from an EMBL/GenBank/DDBJ whole genome shotgun (WGS) entry which is preliminary data.</text>
</comment>
<dbReference type="EMBL" id="JAXUIC010000012">
    <property type="protein sequence ID" value="KAK4557578.1"/>
    <property type="molecule type" value="Genomic_DNA"/>
</dbReference>
<proteinExistence type="predicted"/>
<feature type="non-terminal residue" evidence="1">
    <location>
        <position position="129"/>
    </location>
</feature>
<accession>A0AAN7I773</accession>
<organism evidence="1 2">
    <name type="scientific">Quercus rubra</name>
    <name type="common">Northern red oak</name>
    <name type="synonym">Quercus borealis</name>
    <dbReference type="NCBI Taxonomy" id="3512"/>
    <lineage>
        <taxon>Eukaryota</taxon>
        <taxon>Viridiplantae</taxon>
        <taxon>Streptophyta</taxon>
        <taxon>Embryophyta</taxon>
        <taxon>Tracheophyta</taxon>
        <taxon>Spermatophyta</taxon>
        <taxon>Magnoliopsida</taxon>
        <taxon>eudicotyledons</taxon>
        <taxon>Gunneridae</taxon>
        <taxon>Pentapetalae</taxon>
        <taxon>rosids</taxon>
        <taxon>fabids</taxon>
        <taxon>Fagales</taxon>
        <taxon>Fagaceae</taxon>
        <taxon>Quercus</taxon>
    </lineage>
</organism>
<dbReference type="Gene3D" id="3.60.10.10">
    <property type="entry name" value="Endonuclease/exonuclease/phosphatase"/>
    <property type="match status" value="1"/>
</dbReference>
<dbReference type="PANTHER" id="PTHR33710">
    <property type="entry name" value="BNAC02G09200D PROTEIN"/>
    <property type="match status" value="1"/>
</dbReference>